<evidence type="ECO:0000256" key="3">
    <source>
        <dbReference type="SAM" id="SignalP"/>
    </source>
</evidence>
<evidence type="ECO:0000256" key="1">
    <source>
        <dbReference type="SAM" id="MobiDB-lite"/>
    </source>
</evidence>
<keyword evidence="5" id="KW-1185">Reference proteome</keyword>
<evidence type="ECO:0000256" key="2">
    <source>
        <dbReference type="SAM" id="Phobius"/>
    </source>
</evidence>
<keyword evidence="2" id="KW-1133">Transmembrane helix</keyword>
<comment type="caution">
    <text evidence="4">The sequence shown here is derived from an EMBL/GenBank/DDBJ whole genome shotgun (WGS) entry which is preliminary data.</text>
</comment>
<sequence>MKKTFTLKNMMMLMMAFTLLIVMVAPSTADARRGGGFKSGQKTYQSTPSKATNSNGVNKSDSGTKSSATAGNTSRTGGFLGGGGGFLKGMMLGGLAGMLFGGLFGNMGALGSLLGLAVNVLAIYVLIMVGVGIYRAIKNRRRPDDSRGGRY</sequence>
<feature type="transmembrane region" description="Helical" evidence="2">
    <location>
        <begin position="113"/>
        <end position="137"/>
    </location>
</feature>
<evidence type="ECO:0000313" key="5">
    <source>
        <dbReference type="Proteomes" id="UP000032534"/>
    </source>
</evidence>
<dbReference type="OrthoDB" id="2620685at2"/>
<name>A0A0D7WYV2_9BACL</name>
<protein>
    <submittedName>
        <fullName evidence="4">Membrane protein</fullName>
    </submittedName>
</protein>
<dbReference type="RefSeq" id="WP_044647776.1">
    <property type="nucleotide sequence ID" value="NZ_JTHP01000046.1"/>
</dbReference>
<dbReference type="PATRIC" id="fig|159743.3.peg.4434"/>
<evidence type="ECO:0000313" key="4">
    <source>
        <dbReference type="EMBL" id="KJD43893.1"/>
    </source>
</evidence>
<feature type="region of interest" description="Disordered" evidence="1">
    <location>
        <begin position="34"/>
        <end position="74"/>
    </location>
</feature>
<gene>
    <name evidence="4" type="ORF">QD47_19985</name>
</gene>
<dbReference type="Proteomes" id="UP000032534">
    <property type="component" value="Unassembled WGS sequence"/>
</dbReference>
<keyword evidence="2" id="KW-0812">Transmembrane</keyword>
<organism evidence="4 5">
    <name type="scientific">Paenibacillus terrae</name>
    <dbReference type="NCBI Taxonomy" id="159743"/>
    <lineage>
        <taxon>Bacteria</taxon>
        <taxon>Bacillati</taxon>
        <taxon>Bacillota</taxon>
        <taxon>Bacilli</taxon>
        <taxon>Bacillales</taxon>
        <taxon>Paenibacillaceae</taxon>
        <taxon>Paenibacillus</taxon>
    </lineage>
</organism>
<feature type="chain" id="PRO_5002325858" evidence="3">
    <location>
        <begin position="32"/>
        <end position="151"/>
    </location>
</feature>
<dbReference type="PANTHER" id="PTHR41542:SF1">
    <property type="entry name" value="BLL5807 PROTEIN"/>
    <property type="match status" value="1"/>
</dbReference>
<keyword evidence="3" id="KW-0732">Signal</keyword>
<accession>A0A0D7WYV2</accession>
<dbReference type="PANTHER" id="PTHR41542">
    <property type="entry name" value="BLL5807 PROTEIN"/>
    <property type="match status" value="1"/>
</dbReference>
<dbReference type="GeneID" id="39692511"/>
<dbReference type="EMBL" id="JTHP01000046">
    <property type="protein sequence ID" value="KJD43893.1"/>
    <property type="molecule type" value="Genomic_DNA"/>
</dbReference>
<feature type="signal peptide" evidence="3">
    <location>
        <begin position="1"/>
        <end position="31"/>
    </location>
</feature>
<proteinExistence type="predicted"/>
<keyword evidence="2" id="KW-0472">Membrane</keyword>
<dbReference type="AlphaFoldDB" id="A0A0D7WYV2"/>
<reference evidence="4 5" key="1">
    <citation type="submission" date="2014-11" db="EMBL/GenBank/DDBJ databases">
        <title>Draft Genome Sequences of Paenibacillus polymyxa NRRL B-30509 and Paenibacillus terrae NRRL B-30644, Strains from a Poultry Environment that Produce Tridecaptin A and Paenicidins.</title>
        <authorList>
            <person name="van Belkum M.J."/>
            <person name="Lohans C.T."/>
            <person name="Vederas J.C."/>
        </authorList>
    </citation>
    <scope>NUCLEOTIDE SEQUENCE [LARGE SCALE GENOMIC DNA]</scope>
    <source>
        <strain evidence="4 5">NRRL B-30644</strain>
    </source>
</reference>
<feature type="compositionally biased region" description="Polar residues" evidence="1">
    <location>
        <begin position="40"/>
        <end position="74"/>
    </location>
</feature>